<accession>A0A972SPQ7</accession>
<protein>
    <submittedName>
        <fullName evidence="1">Uncharacterized protein</fullName>
    </submittedName>
</protein>
<evidence type="ECO:0000313" key="1">
    <source>
        <dbReference type="EMBL" id="NPT62639.1"/>
    </source>
</evidence>
<dbReference type="Proteomes" id="UP000655523">
    <property type="component" value="Unassembled WGS sequence"/>
</dbReference>
<evidence type="ECO:0000313" key="2">
    <source>
        <dbReference type="Proteomes" id="UP000655523"/>
    </source>
</evidence>
<sequence length="94" mass="10127">MAEGQERFDEYNGFTIRVLAIAEYSPHPPNIPFGYTGYVARPGADARYASAQRVSFAHPIADLLTAEAAEQAGFAEGRSIIDGMHPDGLNTEGL</sequence>
<organism evidence="1 2">
    <name type="scientific">Paraburkholderia elongata</name>
    <dbReference type="NCBI Taxonomy" id="2675747"/>
    <lineage>
        <taxon>Bacteria</taxon>
        <taxon>Pseudomonadati</taxon>
        <taxon>Pseudomonadota</taxon>
        <taxon>Betaproteobacteria</taxon>
        <taxon>Burkholderiales</taxon>
        <taxon>Burkholderiaceae</taxon>
        <taxon>Paraburkholderia</taxon>
    </lineage>
</organism>
<name>A0A972SPQ7_9BURK</name>
<reference evidence="1 2" key="1">
    <citation type="submission" date="2019-11" db="EMBL/GenBank/DDBJ databases">
        <title>Metabolism of dissolved organic matter in forest soils.</title>
        <authorList>
            <person name="Cyle K.T."/>
            <person name="Wilhelm R.C."/>
            <person name="Martinez C.E."/>
        </authorList>
    </citation>
    <scope>NUCLEOTIDE SEQUENCE [LARGE SCALE GENOMIC DNA]</scope>
    <source>
        <strain evidence="1 2">5N</strain>
    </source>
</reference>
<proteinExistence type="predicted"/>
<dbReference type="AlphaFoldDB" id="A0A972SPQ7"/>
<keyword evidence="2" id="KW-1185">Reference proteome</keyword>
<gene>
    <name evidence="1" type="ORF">GNZ13_51290</name>
</gene>
<comment type="caution">
    <text evidence="1">The sequence shown here is derived from an EMBL/GenBank/DDBJ whole genome shotgun (WGS) entry which is preliminary data.</text>
</comment>
<dbReference type="RefSeq" id="WP_172179099.1">
    <property type="nucleotide sequence ID" value="NZ_WOEZ01000350.1"/>
</dbReference>
<dbReference type="EMBL" id="WOEZ01000350">
    <property type="protein sequence ID" value="NPT62639.1"/>
    <property type="molecule type" value="Genomic_DNA"/>
</dbReference>